<dbReference type="Gene3D" id="3.30.420.40">
    <property type="match status" value="1"/>
</dbReference>
<reference evidence="1 2" key="1">
    <citation type="submission" date="2005-09" db="EMBL/GenBank/DDBJ databases">
        <authorList>
            <person name="Mural R.J."/>
            <person name="Li P.W."/>
            <person name="Adams M.D."/>
            <person name="Amanatides P.G."/>
            <person name="Baden-Tillson H."/>
            <person name="Barnstead M."/>
            <person name="Chin S.H."/>
            <person name="Dew I."/>
            <person name="Evans C.A."/>
            <person name="Ferriera S."/>
            <person name="Flanigan M."/>
            <person name="Fosler C."/>
            <person name="Glodek A."/>
            <person name="Gu Z."/>
            <person name="Holt R.A."/>
            <person name="Jennings D."/>
            <person name="Kraft C.L."/>
            <person name="Lu F."/>
            <person name="Nguyen T."/>
            <person name="Nusskern D.R."/>
            <person name="Pfannkoch C.M."/>
            <person name="Sitter C."/>
            <person name="Sutton G.G."/>
            <person name="Venter J.C."/>
            <person name="Wang Z."/>
            <person name="Woodage T."/>
            <person name="Zheng X.H."/>
            <person name="Zhong F."/>
        </authorList>
    </citation>
    <scope>NUCLEOTIDE SEQUENCE [LARGE SCALE GENOMIC DNA]</scope>
    <source>
        <strain>BN</strain>
        <strain evidence="2">Sprague-Dawley</strain>
    </source>
</reference>
<dbReference type="InterPro" id="IPR004000">
    <property type="entry name" value="Actin"/>
</dbReference>
<dbReference type="Proteomes" id="UP000234681">
    <property type="component" value="Chromosome X"/>
</dbReference>
<dbReference type="PANTHER" id="PTHR11937">
    <property type="entry name" value="ACTIN"/>
    <property type="match status" value="1"/>
</dbReference>
<evidence type="ECO:0000313" key="2">
    <source>
        <dbReference type="Proteomes" id="UP000234681"/>
    </source>
</evidence>
<sequence length="161" mass="18124">MTQIMFETFNTLAMYVTINSMLSLYASGPTSDIVMYSGDRVTYIVPIYEGYAVPDVILHLDLTDWDPTDYLMKILTQSSFTPTVEREIMCNIKEKLYCVDIDSKQEMDTNASSSFLKKSYELIAESSLSAISSSAVLWLFSSLPSSVWNPVVSMKLHSIPL</sequence>
<evidence type="ECO:0000313" key="1">
    <source>
        <dbReference type="EMBL" id="EDL85176.1"/>
    </source>
</evidence>
<organism evidence="1 2">
    <name type="scientific">Rattus norvegicus</name>
    <name type="common">Rat</name>
    <dbReference type="NCBI Taxonomy" id="10116"/>
    <lineage>
        <taxon>Eukaryota</taxon>
        <taxon>Metazoa</taxon>
        <taxon>Chordata</taxon>
        <taxon>Craniata</taxon>
        <taxon>Vertebrata</taxon>
        <taxon>Euteleostomi</taxon>
        <taxon>Mammalia</taxon>
        <taxon>Eutheria</taxon>
        <taxon>Euarchontoglires</taxon>
        <taxon>Glires</taxon>
        <taxon>Rodentia</taxon>
        <taxon>Myomorpha</taxon>
        <taxon>Muroidea</taxon>
        <taxon>Muridae</taxon>
        <taxon>Murinae</taxon>
        <taxon>Rattus</taxon>
    </lineage>
</organism>
<dbReference type="SUPFAM" id="SSF53067">
    <property type="entry name" value="Actin-like ATPase domain"/>
    <property type="match status" value="2"/>
</dbReference>
<dbReference type="PRINTS" id="PR00190">
    <property type="entry name" value="ACTIN"/>
</dbReference>
<protein>
    <submittedName>
        <fullName evidence="1">RCG23146</fullName>
    </submittedName>
</protein>
<gene>
    <name evidence="1" type="ORF">rCG_23146</name>
</gene>
<accession>A6KGA3</accession>
<dbReference type="AlphaFoldDB" id="A6KGA3"/>
<dbReference type="EMBL" id="CH474047">
    <property type="protein sequence ID" value="EDL85176.1"/>
    <property type="molecule type" value="Genomic_DNA"/>
</dbReference>
<dbReference type="InterPro" id="IPR043129">
    <property type="entry name" value="ATPase_NBD"/>
</dbReference>
<dbReference type="Pfam" id="PF00022">
    <property type="entry name" value="Actin"/>
    <property type="match status" value="1"/>
</dbReference>
<dbReference type="Gene3D" id="3.90.640.10">
    <property type="entry name" value="Actin, Chain A, domain 4"/>
    <property type="match status" value="1"/>
</dbReference>
<proteinExistence type="predicted"/>
<name>A6KGA3_RAT</name>